<dbReference type="EMBL" id="BSUO01000001">
    <property type="protein sequence ID" value="GMA39297.1"/>
    <property type="molecule type" value="Genomic_DNA"/>
</dbReference>
<feature type="compositionally biased region" description="Basic and acidic residues" evidence="1">
    <location>
        <begin position="216"/>
        <end position="231"/>
    </location>
</feature>
<protein>
    <recommendedName>
        <fullName evidence="4">HEAT repeat protein</fullName>
    </recommendedName>
</protein>
<dbReference type="InterPro" id="IPR025447">
    <property type="entry name" value="DUF4192"/>
</dbReference>
<dbReference type="Proteomes" id="UP001157126">
    <property type="component" value="Unassembled WGS sequence"/>
</dbReference>
<feature type="region of interest" description="Disordered" evidence="1">
    <location>
        <begin position="216"/>
        <end position="244"/>
    </location>
</feature>
<evidence type="ECO:0000313" key="3">
    <source>
        <dbReference type="Proteomes" id="UP001157126"/>
    </source>
</evidence>
<organism evidence="2 3">
    <name type="scientific">Mobilicoccus caccae</name>
    <dbReference type="NCBI Taxonomy" id="1859295"/>
    <lineage>
        <taxon>Bacteria</taxon>
        <taxon>Bacillati</taxon>
        <taxon>Actinomycetota</taxon>
        <taxon>Actinomycetes</taxon>
        <taxon>Micrococcales</taxon>
        <taxon>Dermatophilaceae</taxon>
        <taxon>Mobilicoccus</taxon>
    </lineage>
</organism>
<gene>
    <name evidence="2" type="ORF">GCM10025883_13420</name>
</gene>
<dbReference type="Pfam" id="PF13830">
    <property type="entry name" value="DUF4192"/>
    <property type="match status" value="1"/>
</dbReference>
<proteinExistence type="predicted"/>
<name>A0ABQ6IMZ7_9MICO</name>
<comment type="caution">
    <text evidence="2">The sequence shown here is derived from an EMBL/GenBank/DDBJ whole genome shotgun (WGS) entry which is preliminary data.</text>
</comment>
<evidence type="ECO:0000313" key="2">
    <source>
        <dbReference type="EMBL" id="GMA39297.1"/>
    </source>
</evidence>
<keyword evidence="3" id="KW-1185">Reference proteome</keyword>
<reference evidence="3" key="1">
    <citation type="journal article" date="2019" name="Int. J. Syst. Evol. Microbiol.">
        <title>The Global Catalogue of Microorganisms (GCM) 10K type strain sequencing project: providing services to taxonomists for standard genome sequencing and annotation.</title>
        <authorList>
            <consortium name="The Broad Institute Genomics Platform"/>
            <consortium name="The Broad Institute Genome Sequencing Center for Infectious Disease"/>
            <person name="Wu L."/>
            <person name="Ma J."/>
        </authorList>
    </citation>
    <scope>NUCLEOTIDE SEQUENCE [LARGE SCALE GENOMIC DNA]</scope>
    <source>
        <strain evidence="3">NBRC 113072</strain>
    </source>
</reference>
<feature type="compositionally biased region" description="Polar residues" evidence="1">
    <location>
        <begin position="234"/>
        <end position="244"/>
    </location>
</feature>
<accession>A0ABQ6IMZ7</accession>
<sequence>MVRVVEVRGSRWRDVPGRVWTSLPTAADVPLVAEYVGRGVHPLPDRDALTAVLSPVPGPAADAMAVEVARRGRPGTRDGLAAWHRLLDLDREPERRDEVTALAFLARVVDRDAVLARLVPTTGGDEEQHFPGLPGSLDPAEEQVCTRAVLIRLAAIAPPPVRAAALSVLAVWAWDAGDGATASIAADLALAHDPTYVLASLVGQLLRCDVRPPRHEVRARTPGRRDPRRAMPTEVTSTTVAHVR</sequence>
<evidence type="ECO:0008006" key="4">
    <source>
        <dbReference type="Google" id="ProtNLM"/>
    </source>
</evidence>
<evidence type="ECO:0000256" key="1">
    <source>
        <dbReference type="SAM" id="MobiDB-lite"/>
    </source>
</evidence>